<dbReference type="RefSeq" id="WP_229663129.1">
    <property type="nucleotide sequence ID" value="NZ_BMJY01000004.1"/>
</dbReference>
<proteinExistence type="predicted"/>
<feature type="transmembrane region" description="Helical" evidence="1">
    <location>
        <begin position="29"/>
        <end position="46"/>
    </location>
</feature>
<feature type="transmembrane region" description="Helical" evidence="1">
    <location>
        <begin position="58"/>
        <end position="80"/>
    </location>
</feature>
<evidence type="ECO:0000313" key="2">
    <source>
        <dbReference type="EMBL" id="GGH41545.1"/>
    </source>
</evidence>
<keyword evidence="1" id="KW-0472">Membrane</keyword>
<dbReference type="AlphaFoldDB" id="A0A917MLC2"/>
<feature type="transmembrane region" description="Helical" evidence="1">
    <location>
        <begin position="86"/>
        <end position="115"/>
    </location>
</feature>
<dbReference type="EMBL" id="BMJY01000004">
    <property type="protein sequence ID" value="GGH41545.1"/>
    <property type="molecule type" value="Genomic_DNA"/>
</dbReference>
<evidence type="ECO:0000256" key="1">
    <source>
        <dbReference type="SAM" id="Phobius"/>
    </source>
</evidence>
<keyword evidence="1" id="KW-0812">Transmembrane</keyword>
<comment type="caution">
    <text evidence="2">The sequence shown here is derived from an EMBL/GenBank/DDBJ whole genome shotgun (WGS) entry which is preliminary data.</text>
</comment>
<organism evidence="2 3">
    <name type="scientific">Microbacterium album</name>
    <dbReference type="NCBI Taxonomy" id="2053191"/>
    <lineage>
        <taxon>Bacteria</taxon>
        <taxon>Bacillati</taxon>
        <taxon>Actinomycetota</taxon>
        <taxon>Actinomycetes</taxon>
        <taxon>Micrococcales</taxon>
        <taxon>Microbacteriaceae</taxon>
        <taxon>Microbacterium</taxon>
    </lineage>
</organism>
<name>A0A917MLC2_9MICO</name>
<keyword evidence="3" id="KW-1185">Reference proteome</keyword>
<sequence>MIFATGMLSLVTDRDVIDTPGLGPVPGPLAVGVSAGAFALSLRPALRVDRPAYSTAVGVALAAALAHLAGLWLLAVVFGADLGRAVAAAAGAATSWTSAAFAGCAAVAAWAAIAVRRTAARPPRWPWEDDPEE</sequence>
<gene>
    <name evidence="2" type="ORF">GCM10010921_14210</name>
</gene>
<keyword evidence="1" id="KW-1133">Transmembrane helix</keyword>
<accession>A0A917MLC2</accession>
<reference evidence="2" key="2">
    <citation type="submission" date="2020-09" db="EMBL/GenBank/DDBJ databases">
        <authorList>
            <person name="Sun Q."/>
            <person name="Zhou Y."/>
        </authorList>
    </citation>
    <scope>NUCLEOTIDE SEQUENCE</scope>
    <source>
        <strain evidence="2">CGMCC 1.15794</strain>
    </source>
</reference>
<dbReference type="Proteomes" id="UP000657592">
    <property type="component" value="Unassembled WGS sequence"/>
</dbReference>
<evidence type="ECO:0000313" key="3">
    <source>
        <dbReference type="Proteomes" id="UP000657592"/>
    </source>
</evidence>
<protein>
    <submittedName>
        <fullName evidence="2">Uncharacterized protein</fullName>
    </submittedName>
</protein>
<reference evidence="2" key="1">
    <citation type="journal article" date="2014" name="Int. J. Syst. Evol. Microbiol.">
        <title>Complete genome sequence of Corynebacterium casei LMG S-19264T (=DSM 44701T), isolated from a smear-ripened cheese.</title>
        <authorList>
            <consortium name="US DOE Joint Genome Institute (JGI-PGF)"/>
            <person name="Walter F."/>
            <person name="Albersmeier A."/>
            <person name="Kalinowski J."/>
            <person name="Ruckert C."/>
        </authorList>
    </citation>
    <scope>NUCLEOTIDE SEQUENCE</scope>
    <source>
        <strain evidence="2">CGMCC 1.15794</strain>
    </source>
</reference>